<keyword evidence="1" id="KW-0812">Transmembrane</keyword>
<gene>
    <name evidence="2" type="ORF">BKP66_05645</name>
</gene>
<dbReference type="EMBL" id="MOEA01000002">
    <property type="protein sequence ID" value="OIK21060.1"/>
    <property type="molecule type" value="Genomic_DNA"/>
</dbReference>
<name>A0AAP7N6H0_BACAM</name>
<accession>A0AAP7N6H0</accession>
<dbReference type="Proteomes" id="UP000180036">
    <property type="component" value="Unassembled WGS sequence"/>
</dbReference>
<evidence type="ECO:0000313" key="3">
    <source>
        <dbReference type="Proteomes" id="UP000180036"/>
    </source>
</evidence>
<keyword evidence="1" id="KW-1133">Transmembrane helix</keyword>
<feature type="transmembrane region" description="Helical" evidence="1">
    <location>
        <begin position="6"/>
        <end position="24"/>
    </location>
</feature>
<organism evidence="2 3">
    <name type="scientific">Bacillus amyloliquefaciens</name>
    <name type="common">Bacillus velezensis</name>
    <dbReference type="NCBI Taxonomy" id="1390"/>
    <lineage>
        <taxon>Bacteria</taxon>
        <taxon>Bacillati</taxon>
        <taxon>Bacillota</taxon>
        <taxon>Bacilli</taxon>
        <taxon>Bacillales</taxon>
        <taxon>Bacillaceae</taxon>
        <taxon>Bacillus</taxon>
        <taxon>Bacillus amyloliquefaciens group</taxon>
    </lineage>
</organism>
<reference evidence="2 3" key="1">
    <citation type="submission" date="2016-10" db="EMBL/GenBank/DDBJ databases">
        <authorList>
            <person name="Marach S."/>
            <person name="Prathuangwong S."/>
            <person name="Takikawa Y."/>
            <person name="Dohra H."/>
        </authorList>
    </citation>
    <scope>NUCLEOTIDE SEQUENCE [LARGE SCALE GENOMIC DNA]</scope>
    <source>
        <strain evidence="2 3">K2</strain>
    </source>
</reference>
<sequence length="93" mass="10862">MSIEEIILFVFIAVIVSLLFLDRFSQKKSRHKVHSYSKSYAVLVLFLNSLVIKVTKEEETRLTKIRFTIVTACIPSLFNCKLNKRRIISDEKI</sequence>
<evidence type="ECO:0000256" key="1">
    <source>
        <dbReference type="SAM" id="Phobius"/>
    </source>
</evidence>
<keyword evidence="1" id="KW-0472">Membrane</keyword>
<protein>
    <submittedName>
        <fullName evidence="2">Uncharacterized protein</fullName>
    </submittedName>
</protein>
<comment type="caution">
    <text evidence="2">The sequence shown here is derived from an EMBL/GenBank/DDBJ whole genome shotgun (WGS) entry which is preliminary data.</text>
</comment>
<dbReference type="AlphaFoldDB" id="A0AAP7N6H0"/>
<evidence type="ECO:0000313" key="2">
    <source>
        <dbReference type="EMBL" id="OIK21060.1"/>
    </source>
</evidence>
<proteinExistence type="predicted"/>